<dbReference type="EMBL" id="ABCK01000009">
    <property type="protein sequence ID" value="EDM27412.1"/>
    <property type="molecule type" value="Genomic_DNA"/>
</dbReference>
<dbReference type="Proteomes" id="UP000004947">
    <property type="component" value="Unassembled WGS sequence"/>
</dbReference>
<dbReference type="AlphaFoldDB" id="A6DLF7"/>
<dbReference type="SUPFAM" id="SSF53448">
    <property type="entry name" value="Nucleotide-diphospho-sugar transferases"/>
    <property type="match status" value="1"/>
</dbReference>
<dbReference type="Gene3D" id="2.160.10.10">
    <property type="entry name" value="Hexapeptide repeat proteins"/>
    <property type="match status" value="1"/>
</dbReference>
<dbReference type="Gene3D" id="3.90.550.10">
    <property type="entry name" value="Spore Coat Polysaccharide Biosynthesis Protein SpsA, Chain A"/>
    <property type="match status" value="1"/>
</dbReference>
<feature type="domain" description="Aminoglycoside phosphotransferase" evidence="2">
    <location>
        <begin position="308"/>
        <end position="522"/>
    </location>
</feature>
<evidence type="ECO:0000313" key="3">
    <source>
        <dbReference type="EMBL" id="EDM27412.1"/>
    </source>
</evidence>
<dbReference type="Gene3D" id="3.90.1200.10">
    <property type="match status" value="1"/>
</dbReference>
<organism evidence="3 4">
    <name type="scientific">Lentisphaera araneosa HTCC2155</name>
    <dbReference type="NCBI Taxonomy" id="313628"/>
    <lineage>
        <taxon>Bacteria</taxon>
        <taxon>Pseudomonadati</taxon>
        <taxon>Lentisphaerota</taxon>
        <taxon>Lentisphaeria</taxon>
        <taxon>Lentisphaerales</taxon>
        <taxon>Lentisphaeraceae</taxon>
        <taxon>Lentisphaera</taxon>
    </lineage>
</organism>
<dbReference type="Pfam" id="PF01636">
    <property type="entry name" value="APH"/>
    <property type="match status" value="1"/>
</dbReference>
<dbReference type="eggNOG" id="COG1208">
    <property type="taxonomic scope" value="Bacteria"/>
</dbReference>
<name>A6DLF7_9BACT</name>
<dbReference type="PANTHER" id="PTHR22572">
    <property type="entry name" value="SUGAR-1-PHOSPHATE GUANYL TRANSFERASE"/>
    <property type="match status" value="1"/>
</dbReference>
<dbReference type="InterPro" id="IPR005835">
    <property type="entry name" value="NTP_transferase_dom"/>
</dbReference>
<dbReference type="InterPro" id="IPR011004">
    <property type="entry name" value="Trimer_LpxA-like_sf"/>
</dbReference>
<accession>A6DLF7</accession>
<dbReference type="InterPro" id="IPR050486">
    <property type="entry name" value="Mannose-1P_guanyltransferase"/>
</dbReference>
<reference evidence="3 4" key="1">
    <citation type="journal article" date="2010" name="J. Bacteriol.">
        <title>Genome sequence of Lentisphaera araneosa HTCC2155T, the type species of the order Lentisphaerales in the phylum Lentisphaerae.</title>
        <authorList>
            <person name="Thrash J.C."/>
            <person name="Cho J.C."/>
            <person name="Vergin K.L."/>
            <person name="Morris R.M."/>
            <person name="Giovannoni S.J."/>
        </authorList>
    </citation>
    <scope>NUCLEOTIDE SEQUENCE [LARGE SCALE GENOMIC DNA]</scope>
    <source>
        <strain evidence="3 4">HTCC2155</strain>
    </source>
</reference>
<dbReference type="OrthoDB" id="9809275at2"/>
<keyword evidence="4" id="KW-1185">Reference proteome</keyword>
<dbReference type="InterPro" id="IPR029044">
    <property type="entry name" value="Nucleotide-diphossugar_trans"/>
</dbReference>
<protein>
    <submittedName>
        <fullName evidence="3">Nucleoside-diphosphate-sugar pyrophosphorylase</fullName>
    </submittedName>
</protein>
<dbReference type="CDD" id="cd04181">
    <property type="entry name" value="NTP_transferase"/>
    <property type="match status" value="1"/>
</dbReference>
<dbReference type="InterPro" id="IPR002575">
    <property type="entry name" value="Aminoglycoside_PTrfase"/>
</dbReference>
<dbReference type="InterPro" id="IPR011009">
    <property type="entry name" value="Kinase-like_dom_sf"/>
</dbReference>
<dbReference type="STRING" id="313628.LNTAR_04851"/>
<feature type="domain" description="Nucleotidyl transferase" evidence="1">
    <location>
        <begin position="8"/>
        <end position="140"/>
    </location>
</feature>
<dbReference type="SUPFAM" id="SSF51161">
    <property type="entry name" value="Trimeric LpxA-like enzymes"/>
    <property type="match status" value="1"/>
</dbReference>
<dbReference type="SUPFAM" id="SSF56112">
    <property type="entry name" value="Protein kinase-like (PK-like)"/>
    <property type="match status" value="1"/>
</dbReference>
<dbReference type="Pfam" id="PF00483">
    <property type="entry name" value="NTP_transferase"/>
    <property type="match status" value="1"/>
</dbReference>
<evidence type="ECO:0000313" key="4">
    <source>
        <dbReference type="Proteomes" id="UP000004947"/>
    </source>
</evidence>
<dbReference type="eggNOG" id="COG3178">
    <property type="taxonomic scope" value="Bacteria"/>
</dbReference>
<proteinExistence type="predicted"/>
<comment type="caution">
    <text evidence="3">The sequence shown here is derived from an EMBL/GenBank/DDBJ whole genome shotgun (WGS) entry which is preliminary data.</text>
</comment>
<dbReference type="RefSeq" id="WP_007278717.1">
    <property type="nucleotide sequence ID" value="NZ_ABCK01000009.1"/>
</dbReference>
<sequence>MPINLFIASAGYGSRLRPVTNLYPKPLLPIAGQSLIDRMIDRVSMSVDINEIALNVHYKKEQFEKWNEAKQYQFFEEEELLGTGGAIWNAQNFFKKQTSLLINGDVLTDFDWKGMLEYHENSGNLVTLAVQDREHERRVGASGKGAFICIDKAMKDPRVECWFGYACVVLYEPGFLKYLPAGESHVVPFWEDARNAGEKVGVYDIGRESEWLDLGNVNTYAAGVLESMNGVKRFFAEPLNIPWDCQIDSYCVVEQGVEIGGDVQLSNVILLPGTKVAQGSRLQNCILGPGMKVDFDYTEASKNSDLDTIGNGGSDRIYRRRDEGVVLDYSSIDHTIERQKTLTQRLLAEKVSVPQIYNHRPKARQLVLEDWGDDTFRLWSQGKTQEQILGKAKECLVELHKFQSIAEPLRDKVFNLDVLMWESSYFLERFIFRVAGLEDEYKKNQAQVDAERLSLANQVNGLDKVLMHRDFQSENVMIRQGSVGLIDFQGAHYGPALYDAASFIGDPYMDYDLDLQEELKNYYFSKCAHVTDTSESDYNRCAIQRHMQALGAYGFLSHIRGKGSFEFYIPVALKMLNRELGLHQNEYEALYSLVQSAADKLSIKVN</sequence>
<gene>
    <name evidence="3" type="ORF">LNTAR_04851</name>
</gene>
<evidence type="ECO:0000259" key="1">
    <source>
        <dbReference type="Pfam" id="PF00483"/>
    </source>
</evidence>
<evidence type="ECO:0000259" key="2">
    <source>
        <dbReference type="Pfam" id="PF01636"/>
    </source>
</evidence>